<proteinExistence type="predicted"/>
<dbReference type="PROSITE" id="PS51736">
    <property type="entry name" value="RECOMBINASES_3"/>
    <property type="match status" value="1"/>
</dbReference>
<comment type="caution">
    <text evidence="5">The sequence shown here is derived from an EMBL/GenBank/DDBJ whole genome shotgun (WGS) entry which is preliminary data.</text>
</comment>
<dbReference type="PANTHER" id="PTHR30461">
    <property type="entry name" value="DNA-INVERTASE FROM LAMBDOID PROPHAGE"/>
    <property type="match status" value="1"/>
</dbReference>
<evidence type="ECO:0000256" key="3">
    <source>
        <dbReference type="SAM" id="MobiDB-lite"/>
    </source>
</evidence>
<gene>
    <name evidence="5" type="ORF">B5V02_10825</name>
</gene>
<sequence>MMRFVIYRRVSTQEQGRSGLGLEAQRRDIDIFLHAFTQVPWEIVGEFCDILSGKDDNRPELARALDLARRKGAELLISKLDRLSRDVEFIARTMKHANIKVATMPNADPFQMHLFAALAEKERKFIGERTKAALAAAKVRGVKLGGYREGSLDRRIAALKQTADDNARRVMGIVQPLKQAGKSLRQIAVELEKQGIRTPRGGAWTAKQVSLTLARLTRLASVPVDRVAEPTEVKSAESVVDRAGPAAGRAPLGSRW</sequence>
<dbReference type="InterPro" id="IPR036162">
    <property type="entry name" value="Resolvase-like_N_sf"/>
</dbReference>
<dbReference type="CDD" id="cd00338">
    <property type="entry name" value="Ser_Recombinase"/>
    <property type="match status" value="1"/>
</dbReference>
<dbReference type="InterPro" id="IPR011109">
    <property type="entry name" value="DNA_bind_recombinase_dom"/>
</dbReference>
<dbReference type="OrthoDB" id="2290206at2"/>
<dbReference type="InterPro" id="IPR050639">
    <property type="entry name" value="SSR_resolvase"/>
</dbReference>
<dbReference type="Pfam" id="PF00239">
    <property type="entry name" value="Resolvase"/>
    <property type="match status" value="1"/>
</dbReference>
<keyword evidence="6" id="KW-1185">Reference proteome</keyword>
<feature type="domain" description="Resolvase/invertase-type recombinase catalytic" evidence="4">
    <location>
        <begin position="3"/>
        <end position="141"/>
    </location>
</feature>
<evidence type="ECO:0000259" key="4">
    <source>
        <dbReference type="PROSITE" id="PS51736"/>
    </source>
</evidence>
<accession>A0A2W7CXL6</accession>
<protein>
    <submittedName>
        <fullName evidence="5">DNA invertase</fullName>
    </submittedName>
</protein>
<evidence type="ECO:0000256" key="1">
    <source>
        <dbReference type="ARBA" id="ARBA00023125"/>
    </source>
</evidence>
<keyword evidence="1" id="KW-0238">DNA-binding</keyword>
<feature type="compositionally biased region" description="Low complexity" evidence="3">
    <location>
        <begin position="242"/>
        <end position="256"/>
    </location>
</feature>
<dbReference type="InterPro" id="IPR006119">
    <property type="entry name" value="Resolv_N"/>
</dbReference>
<dbReference type="GO" id="GO:0003677">
    <property type="term" value="F:DNA binding"/>
    <property type="evidence" value="ECO:0007669"/>
    <property type="project" value="UniProtKB-KW"/>
</dbReference>
<dbReference type="Proteomes" id="UP000248616">
    <property type="component" value="Unassembled WGS sequence"/>
</dbReference>
<organism evidence="5 6">
    <name type="scientific">Mesorhizobium kowhaii</name>
    <dbReference type="NCBI Taxonomy" id="1300272"/>
    <lineage>
        <taxon>Bacteria</taxon>
        <taxon>Pseudomonadati</taxon>
        <taxon>Pseudomonadota</taxon>
        <taxon>Alphaproteobacteria</taxon>
        <taxon>Hyphomicrobiales</taxon>
        <taxon>Phyllobacteriaceae</taxon>
        <taxon>Mesorhizobium</taxon>
    </lineage>
</organism>
<dbReference type="PANTHER" id="PTHR30461:SF2">
    <property type="entry name" value="SERINE RECOMBINASE PINE-RELATED"/>
    <property type="match status" value="1"/>
</dbReference>
<dbReference type="GO" id="GO:0000150">
    <property type="term" value="F:DNA strand exchange activity"/>
    <property type="evidence" value="ECO:0007669"/>
    <property type="project" value="InterPro"/>
</dbReference>
<dbReference type="RefSeq" id="WP_111544225.1">
    <property type="nucleotide sequence ID" value="NZ_MZXV01000026.1"/>
</dbReference>
<dbReference type="EMBL" id="MZXV01000026">
    <property type="protein sequence ID" value="PZV38539.1"/>
    <property type="molecule type" value="Genomic_DNA"/>
</dbReference>
<evidence type="ECO:0000313" key="6">
    <source>
        <dbReference type="Proteomes" id="UP000248616"/>
    </source>
</evidence>
<evidence type="ECO:0000313" key="5">
    <source>
        <dbReference type="EMBL" id="PZV38539.1"/>
    </source>
</evidence>
<name>A0A2W7CXL6_9HYPH</name>
<dbReference type="Pfam" id="PF07508">
    <property type="entry name" value="Recombinase"/>
    <property type="match status" value="1"/>
</dbReference>
<feature type="region of interest" description="Disordered" evidence="3">
    <location>
        <begin position="236"/>
        <end position="256"/>
    </location>
</feature>
<dbReference type="SUPFAM" id="SSF53041">
    <property type="entry name" value="Resolvase-like"/>
    <property type="match status" value="1"/>
</dbReference>
<dbReference type="SMART" id="SM00857">
    <property type="entry name" value="Resolvase"/>
    <property type="match status" value="1"/>
</dbReference>
<dbReference type="AlphaFoldDB" id="A0A2W7CXL6"/>
<keyword evidence="2" id="KW-0233">DNA recombination</keyword>
<evidence type="ECO:0000256" key="2">
    <source>
        <dbReference type="ARBA" id="ARBA00023172"/>
    </source>
</evidence>
<dbReference type="Gene3D" id="3.40.50.1390">
    <property type="entry name" value="Resolvase, N-terminal catalytic domain"/>
    <property type="match status" value="1"/>
</dbReference>
<reference evidence="6" key="1">
    <citation type="submission" date="2017-03" db="EMBL/GenBank/DDBJ databases">
        <authorList>
            <person name="Safronova V.I."/>
            <person name="Sazanova A.L."/>
            <person name="Chirak E.R."/>
        </authorList>
    </citation>
    <scope>NUCLEOTIDE SEQUENCE [LARGE SCALE GENOMIC DNA]</scope>
    <source>
        <strain evidence="6">Ach-343</strain>
    </source>
</reference>